<sequence>MERPQALGTALVTAARDRGHGWFSYHNFDRSRHDDDDIRGCAVLDLASLQWVAMQCDTQLDWICKIPRGTDVREPDDSSEGEAPSPQPTLLLPIAARTSGGASTLG</sequence>
<feature type="region of interest" description="Disordered" evidence="1">
    <location>
        <begin position="67"/>
        <end position="106"/>
    </location>
</feature>
<reference evidence="2 3" key="1">
    <citation type="submission" date="2023-05" db="EMBL/GenBank/DDBJ databases">
        <title>B98-5 Cell Line De Novo Hybrid Assembly: An Optical Mapping Approach.</title>
        <authorList>
            <person name="Kananen K."/>
            <person name="Auerbach J.A."/>
            <person name="Kautto E."/>
            <person name="Blachly J.S."/>
        </authorList>
    </citation>
    <scope>NUCLEOTIDE SEQUENCE [LARGE SCALE GENOMIC DNA]</scope>
    <source>
        <strain evidence="2">B95-8</strain>
        <tissue evidence="2">Cell line</tissue>
    </source>
</reference>
<proteinExistence type="predicted"/>
<evidence type="ECO:0000313" key="3">
    <source>
        <dbReference type="Proteomes" id="UP001266305"/>
    </source>
</evidence>
<evidence type="ECO:0008006" key="4">
    <source>
        <dbReference type="Google" id="ProtNLM"/>
    </source>
</evidence>
<organism evidence="2 3">
    <name type="scientific">Saguinus oedipus</name>
    <name type="common">Cotton-top tamarin</name>
    <name type="synonym">Oedipomidas oedipus</name>
    <dbReference type="NCBI Taxonomy" id="9490"/>
    <lineage>
        <taxon>Eukaryota</taxon>
        <taxon>Metazoa</taxon>
        <taxon>Chordata</taxon>
        <taxon>Craniata</taxon>
        <taxon>Vertebrata</taxon>
        <taxon>Euteleostomi</taxon>
        <taxon>Mammalia</taxon>
        <taxon>Eutheria</taxon>
        <taxon>Euarchontoglires</taxon>
        <taxon>Primates</taxon>
        <taxon>Haplorrhini</taxon>
        <taxon>Platyrrhini</taxon>
        <taxon>Cebidae</taxon>
        <taxon>Callitrichinae</taxon>
        <taxon>Saguinus</taxon>
    </lineage>
</organism>
<gene>
    <name evidence="2" type="ORF">P7K49_010662</name>
</gene>
<name>A0ABQ9VP57_SAGOE</name>
<dbReference type="Proteomes" id="UP001266305">
    <property type="component" value="Unassembled WGS sequence"/>
</dbReference>
<dbReference type="EMBL" id="JASSZA010000005">
    <property type="protein sequence ID" value="KAK2110916.1"/>
    <property type="molecule type" value="Genomic_DNA"/>
</dbReference>
<protein>
    <recommendedName>
        <fullName evidence="4">C-type lectin domain-containing protein</fullName>
    </recommendedName>
</protein>
<keyword evidence="3" id="KW-1185">Reference proteome</keyword>
<dbReference type="SUPFAM" id="SSF56436">
    <property type="entry name" value="C-type lectin-like"/>
    <property type="match status" value="1"/>
</dbReference>
<dbReference type="InterPro" id="IPR016187">
    <property type="entry name" value="CTDL_fold"/>
</dbReference>
<evidence type="ECO:0000256" key="1">
    <source>
        <dbReference type="SAM" id="MobiDB-lite"/>
    </source>
</evidence>
<evidence type="ECO:0000313" key="2">
    <source>
        <dbReference type="EMBL" id="KAK2110916.1"/>
    </source>
</evidence>
<accession>A0ABQ9VP57</accession>
<comment type="caution">
    <text evidence="2">The sequence shown here is derived from an EMBL/GenBank/DDBJ whole genome shotgun (WGS) entry which is preliminary data.</text>
</comment>
<dbReference type="CDD" id="cd00037">
    <property type="entry name" value="CLECT"/>
    <property type="match status" value="1"/>
</dbReference>